<keyword evidence="1" id="KW-0175">Coiled coil</keyword>
<gene>
    <name evidence="2" type="ORF">RJ640_003539</name>
</gene>
<evidence type="ECO:0000256" key="1">
    <source>
        <dbReference type="SAM" id="Coils"/>
    </source>
</evidence>
<dbReference type="EMBL" id="JAVXUO010001377">
    <property type="protein sequence ID" value="KAK2982883.1"/>
    <property type="molecule type" value="Genomic_DNA"/>
</dbReference>
<name>A0AA88RB03_9ASTE</name>
<feature type="coiled-coil region" evidence="1">
    <location>
        <begin position="123"/>
        <end position="164"/>
    </location>
</feature>
<dbReference type="AlphaFoldDB" id="A0AA88RB03"/>
<keyword evidence="3" id="KW-1185">Reference proteome</keyword>
<proteinExistence type="predicted"/>
<organism evidence="2 3">
    <name type="scientific">Escallonia rubra</name>
    <dbReference type="NCBI Taxonomy" id="112253"/>
    <lineage>
        <taxon>Eukaryota</taxon>
        <taxon>Viridiplantae</taxon>
        <taxon>Streptophyta</taxon>
        <taxon>Embryophyta</taxon>
        <taxon>Tracheophyta</taxon>
        <taxon>Spermatophyta</taxon>
        <taxon>Magnoliopsida</taxon>
        <taxon>eudicotyledons</taxon>
        <taxon>Gunneridae</taxon>
        <taxon>Pentapetalae</taxon>
        <taxon>asterids</taxon>
        <taxon>campanulids</taxon>
        <taxon>Escalloniales</taxon>
        <taxon>Escalloniaceae</taxon>
        <taxon>Escallonia</taxon>
    </lineage>
</organism>
<dbReference type="Proteomes" id="UP001187471">
    <property type="component" value="Unassembled WGS sequence"/>
</dbReference>
<evidence type="ECO:0000313" key="3">
    <source>
        <dbReference type="Proteomes" id="UP001187471"/>
    </source>
</evidence>
<evidence type="ECO:0000313" key="2">
    <source>
        <dbReference type="EMBL" id="KAK2982883.1"/>
    </source>
</evidence>
<comment type="caution">
    <text evidence="2">The sequence shown here is derived from an EMBL/GenBank/DDBJ whole genome shotgun (WGS) entry which is preliminary data.</text>
</comment>
<accession>A0AA88RB03</accession>
<reference evidence="2" key="1">
    <citation type="submission" date="2022-12" db="EMBL/GenBank/DDBJ databases">
        <title>Draft genome assemblies for two species of Escallonia (Escalloniales).</title>
        <authorList>
            <person name="Chanderbali A."/>
            <person name="Dervinis C."/>
            <person name="Anghel I."/>
            <person name="Soltis D."/>
            <person name="Soltis P."/>
            <person name="Zapata F."/>
        </authorList>
    </citation>
    <scope>NUCLEOTIDE SEQUENCE</scope>
    <source>
        <strain evidence="2">UCBG92.1500</strain>
        <tissue evidence="2">Leaf</tissue>
    </source>
</reference>
<sequence length="264" mass="30365">MTNEDIIEFLEEFPLLPPFSARVPTIQEPANYGSNLETSVYEGQIRSCYRIPMHPFALAFCNHYKMAFGQLVPYGWRKLVGLIYLVQTLGYQVAVHDFMRLYLEAYCYSSQRHDMFEIAREVARNAEREKRESLAKINDLEKKIKTLKAEKIELFSKASRLEKRCEKFKKTEAEVGDKAILAILEGTTGDEWLRKRTEDGLEIFEQGFQKAKELTLAKYPNLSLDDIVVPTFGSPSGETAAPTEARDAVFQWEKSVQLRDAYVP</sequence>
<protein>
    <submittedName>
        <fullName evidence="2">Uncharacterized protein</fullName>
    </submittedName>
</protein>